<proteinExistence type="predicted"/>
<gene>
    <name evidence="2" type="ORF">RM572_07775</name>
</gene>
<feature type="region of interest" description="Disordered" evidence="1">
    <location>
        <begin position="1"/>
        <end position="23"/>
    </location>
</feature>
<dbReference type="Pfam" id="PF19690">
    <property type="entry name" value="DUF6191"/>
    <property type="match status" value="1"/>
</dbReference>
<dbReference type="EMBL" id="JAVREQ010000005">
    <property type="protein sequence ID" value="MDT0378677.1"/>
    <property type="molecule type" value="Genomic_DNA"/>
</dbReference>
<evidence type="ECO:0000313" key="2">
    <source>
        <dbReference type="EMBL" id="MDT0378677.1"/>
    </source>
</evidence>
<comment type="caution">
    <text evidence="2">The sequence shown here is derived from an EMBL/GenBank/DDBJ whole genome shotgun (WGS) entry which is preliminary data.</text>
</comment>
<sequence>MDLGAVNELFNPSAKHTEDERQRLEHTRVAEGDHEPGCGPVDLDSGTVLMVPSDVGMILPPKVRVEEQAEEDEDEPEV</sequence>
<keyword evidence="3" id="KW-1185">Reference proteome</keyword>
<organism evidence="2 3">
    <name type="scientific">Streptomyces hazeniae</name>
    <dbReference type="NCBI Taxonomy" id="3075538"/>
    <lineage>
        <taxon>Bacteria</taxon>
        <taxon>Bacillati</taxon>
        <taxon>Actinomycetota</taxon>
        <taxon>Actinomycetes</taxon>
        <taxon>Kitasatosporales</taxon>
        <taxon>Streptomycetaceae</taxon>
        <taxon>Streptomyces</taxon>
    </lineage>
</organism>
<accession>A0ABU2NRP2</accession>
<dbReference type="RefSeq" id="WP_311672542.1">
    <property type="nucleotide sequence ID" value="NZ_JAVREQ010000005.1"/>
</dbReference>
<name>A0ABU2NRP2_9ACTN</name>
<evidence type="ECO:0000256" key="1">
    <source>
        <dbReference type="SAM" id="MobiDB-lite"/>
    </source>
</evidence>
<dbReference type="Proteomes" id="UP001183414">
    <property type="component" value="Unassembled WGS sequence"/>
</dbReference>
<reference evidence="3" key="1">
    <citation type="submission" date="2023-07" db="EMBL/GenBank/DDBJ databases">
        <title>30 novel species of actinomycetes from the DSMZ collection.</title>
        <authorList>
            <person name="Nouioui I."/>
        </authorList>
    </citation>
    <scope>NUCLEOTIDE SEQUENCE [LARGE SCALE GENOMIC DNA]</scope>
    <source>
        <strain evidence="3">DSM 42041</strain>
    </source>
</reference>
<protein>
    <submittedName>
        <fullName evidence="2">DUF6191 domain-containing protein</fullName>
    </submittedName>
</protein>
<dbReference type="InterPro" id="IPR045684">
    <property type="entry name" value="DUF6191"/>
</dbReference>
<evidence type="ECO:0000313" key="3">
    <source>
        <dbReference type="Proteomes" id="UP001183414"/>
    </source>
</evidence>